<keyword evidence="2" id="KW-0677">Repeat</keyword>
<dbReference type="InterPro" id="IPR019775">
    <property type="entry name" value="WD40_repeat_CS"/>
</dbReference>
<sequence length="160" mass="18133">MFTTSWDRTILVYDLKTGDYRKNGPQMLTGHSGSICCSDVNEDGTLLATGGLDNVIMLWDVEKKQHALYLRGHNDSVHGICISTDEKFILSASKDRTLRLWDIESRERLPTGICADEYNNSNKRKCLICEKKYIVMTAAESRGRAKCRFCTLDLEETSIT</sequence>
<dbReference type="Pfam" id="PF00400">
    <property type="entry name" value="WD40"/>
    <property type="match status" value="2"/>
</dbReference>
<dbReference type="InterPro" id="IPR036322">
    <property type="entry name" value="WD40_repeat_dom_sf"/>
</dbReference>
<dbReference type="PROSITE" id="PS50082">
    <property type="entry name" value="WD_REPEATS_2"/>
    <property type="match status" value="2"/>
</dbReference>
<evidence type="ECO:0000256" key="1">
    <source>
        <dbReference type="ARBA" id="ARBA00022574"/>
    </source>
</evidence>
<name>A0AAV2TGD9_CALDB</name>
<dbReference type="PRINTS" id="PR00320">
    <property type="entry name" value="GPROTEINBRPT"/>
</dbReference>
<evidence type="ECO:0000313" key="5">
    <source>
        <dbReference type="Proteomes" id="UP001497525"/>
    </source>
</evidence>
<evidence type="ECO:0000313" key="4">
    <source>
        <dbReference type="EMBL" id="CAL5135951.1"/>
    </source>
</evidence>
<reference evidence="4" key="1">
    <citation type="submission" date="2024-06" db="EMBL/GenBank/DDBJ databases">
        <authorList>
            <person name="Liu X."/>
            <person name="Lenzi L."/>
            <person name="Haldenby T S."/>
            <person name="Uol C."/>
        </authorList>
    </citation>
    <scope>NUCLEOTIDE SEQUENCE</scope>
</reference>
<dbReference type="PANTHER" id="PTHR45048">
    <property type="match status" value="1"/>
</dbReference>
<organism evidence="4 5">
    <name type="scientific">Calicophoron daubneyi</name>
    <name type="common">Rumen fluke</name>
    <name type="synonym">Paramphistomum daubneyi</name>
    <dbReference type="NCBI Taxonomy" id="300641"/>
    <lineage>
        <taxon>Eukaryota</taxon>
        <taxon>Metazoa</taxon>
        <taxon>Spiralia</taxon>
        <taxon>Lophotrochozoa</taxon>
        <taxon>Platyhelminthes</taxon>
        <taxon>Trematoda</taxon>
        <taxon>Digenea</taxon>
        <taxon>Plagiorchiida</taxon>
        <taxon>Pronocephalata</taxon>
        <taxon>Paramphistomoidea</taxon>
        <taxon>Paramphistomidae</taxon>
        <taxon>Calicophoron</taxon>
    </lineage>
</organism>
<dbReference type="InterPro" id="IPR001680">
    <property type="entry name" value="WD40_rpt"/>
</dbReference>
<dbReference type="PANTHER" id="PTHR45048:SF1">
    <property type="entry name" value="WD REPEAT-CONTAINING PROTEIN 88"/>
    <property type="match status" value="1"/>
</dbReference>
<comment type="caution">
    <text evidence="4">The sequence shown here is derived from an EMBL/GenBank/DDBJ whole genome shotgun (WGS) entry which is preliminary data.</text>
</comment>
<dbReference type="Gene3D" id="2.130.10.10">
    <property type="entry name" value="YVTN repeat-like/Quinoprotein amine dehydrogenase"/>
    <property type="match status" value="1"/>
</dbReference>
<dbReference type="Proteomes" id="UP001497525">
    <property type="component" value="Unassembled WGS sequence"/>
</dbReference>
<evidence type="ECO:0000256" key="2">
    <source>
        <dbReference type="ARBA" id="ARBA00022737"/>
    </source>
</evidence>
<accession>A0AAV2TGD9</accession>
<dbReference type="SUPFAM" id="SSF50978">
    <property type="entry name" value="WD40 repeat-like"/>
    <property type="match status" value="1"/>
</dbReference>
<evidence type="ECO:0000256" key="3">
    <source>
        <dbReference type="PROSITE-ProRule" id="PRU00221"/>
    </source>
</evidence>
<dbReference type="AlphaFoldDB" id="A0AAV2TGD9"/>
<dbReference type="PROSITE" id="PS00678">
    <property type="entry name" value="WD_REPEATS_1"/>
    <property type="match status" value="2"/>
</dbReference>
<proteinExistence type="predicted"/>
<dbReference type="PROSITE" id="PS50294">
    <property type="entry name" value="WD_REPEATS_REGION"/>
    <property type="match status" value="2"/>
</dbReference>
<dbReference type="InterPro" id="IPR020472">
    <property type="entry name" value="WD40_PAC1"/>
</dbReference>
<protein>
    <submittedName>
        <fullName evidence="4">Uncharacterized protein</fullName>
    </submittedName>
</protein>
<gene>
    <name evidence="4" type="ORF">CDAUBV1_LOCUS10058</name>
</gene>
<dbReference type="InterPro" id="IPR015943">
    <property type="entry name" value="WD40/YVTN_repeat-like_dom_sf"/>
</dbReference>
<feature type="repeat" description="WD" evidence="3">
    <location>
        <begin position="28"/>
        <end position="69"/>
    </location>
</feature>
<keyword evidence="1 3" id="KW-0853">WD repeat</keyword>
<dbReference type="EMBL" id="CAXLJL010000279">
    <property type="protein sequence ID" value="CAL5135951.1"/>
    <property type="molecule type" value="Genomic_DNA"/>
</dbReference>
<dbReference type="SMART" id="SM00320">
    <property type="entry name" value="WD40"/>
    <property type="match status" value="2"/>
</dbReference>
<feature type="repeat" description="WD" evidence="3">
    <location>
        <begin position="70"/>
        <end position="111"/>
    </location>
</feature>